<dbReference type="AlphaFoldDB" id="R1GSY5"/>
<sequence>MKIGNLMLIGLLGLFAQNEWQEWRSNINDRIAFDDKGVPTASLWQCGLLKQRMADLDEIRTQGSPMQRQDMVELRRYLDTQWLSQRCDSALEQG</sequence>
<dbReference type="Proteomes" id="UP000013526">
    <property type="component" value="Unassembled WGS sequence"/>
</dbReference>
<protein>
    <submittedName>
        <fullName evidence="1">Uncharacterized protein</fullName>
    </submittedName>
</protein>
<dbReference type="PATRIC" id="fig|1268236.3.peg.2476"/>
<name>R1GSY5_9GAMM</name>
<gene>
    <name evidence="1" type="ORF">G113_12579</name>
</gene>
<proteinExistence type="predicted"/>
<evidence type="ECO:0000313" key="2">
    <source>
        <dbReference type="Proteomes" id="UP000013526"/>
    </source>
</evidence>
<keyword evidence="2" id="KW-1185">Reference proteome</keyword>
<comment type="caution">
    <text evidence="1">The sequence shown here is derived from an EMBL/GenBank/DDBJ whole genome shotgun (WGS) entry which is preliminary data.</text>
</comment>
<dbReference type="RefSeq" id="WP_005902495.1">
    <property type="nucleotide sequence ID" value="NZ_AQGQ01000083.1"/>
</dbReference>
<accession>R1GSY5</accession>
<evidence type="ECO:0000313" key="1">
    <source>
        <dbReference type="EMBL" id="EOD54765.1"/>
    </source>
</evidence>
<dbReference type="EMBL" id="AQGQ01000083">
    <property type="protein sequence ID" value="EOD54765.1"/>
    <property type="molecule type" value="Genomic_DNA"/>
</dbReference>
<organism evidence="1 2">
    <name type="scientific">Aeromonas molluscorum 848</name>
    <dbReference type="NCBI Taxonomy" id="1268236"/>
    <lineage>
        <taxon>Bacteria</taxon>
        <taxon>Pseudomonadati</taxon>
        <taxon>Pseudomonadota</taxon>
        <taxon>Gammaproteobacteria</taxon>
        <taxon>Aeromonadales</taxon>
        <taxon>Aeromonadaceae</taxon>
        <taxon>Aeromonas</taxon>
    </lineage>
</organism>
<dbReference type="OrthoDB" id="5588835at2"/>
<reference evidence="1 2" key="1">
    <citation type="journal article" date="2013" name="Genome Announc.">
        <title>Draft Genome Sequence of Aeromonas molluscorum Strain 848TT, Isolated from Bivalve Molluscs.</title>
        <authorList>
            <person name="Spataro N."/>
            <person name="Farfan M."/>
            <person name="Albarral V."/>
            <person name="Sanglas A."/>
            <person name="Loren J.G."/>
            <person name="Fuste M.C."/>
            <person name="Bosch E."/>
        </authorList>
    </citation>
    <scope>NUCLEOTIDE SEQUENCE [LARGE SCALE GENOMIC DNA]</scope>
    <source>
        <strain evidence="1 2">848</strain>
    </source>
</reference>